<proteinExistence type="predicted"/>
<dbReference type="AlphaFoldDB" id="A0A8X6QL82"/>
<comment type="caution">
    <text evidence="2">The sequence shown here is derived from an EMBL/GenBank/DDBJ whole genome shotgun (WGS) entry which is preliminary data.</text>
</comment>
<name>A0A8X6QL82_NEPPI</name>
<evidence type="ECO:0000256" key="1">
    <source>
        <dbReference type="SAM" id="SignalP"/>
    </source>
</evidence>
<protein>
    <submittedName>
        <fullName evidence="2">Uncharacterized protein</fullName>
    </submittedName>
</protein>
<feature type="chain" id="PRO_5036451500" evidence="1">
    <location>
        <begin position="26"/>
        <end position="66"/>
    </location>
</feature>
<dbReference type="EMBL" id="BMAW01033665">
    <property type="protein sequence ID" value="GFU31295.1"/>
    <property type="molecule type" value="Genomic_DNA"/>
</dbReference>
<feature type="signal peptide" evidence="1">
    <location>
        <begin position="1"/>
        <end position="25"/>
    </location>
</feature>
<keyword evidence="3" id="KW-1185">Reference proteome</keyword>
<evidence type="ECO:0000313" key="3">
    <source>
        <dbReference type="Proteomes" id="UP000887013"/>
    </source>
</evidence>
<sequence length="66" mass="7032">MAASGKLIVILVLAVVLMSVIPCEGKGALKELFGLLDFKEAFDHFKTSIQDVFAGFKKEGEGLFGG</sequence>
<organism evidence="2 3">
    <name type="scientific">Nephila pilipes</name>
    <name type="common">Giant wood spider</name>
    <name type="synonym">Nephila maculata</name>
    <dbReference type="NCBI Taxonomy" id="299642"/>
    <lineage>
        <taxon>Eukaryota</taxon>
        <taxon>Metazoa</taxon>
        <taxon>Ecdysozoa</taxon>
        <taxon>Arthropoda</taxon>
        <taxon>Chelicerata</taxon>
        <taxon>Arachnida</taxon>
        <taxon>Araneae</taxon>
        <taxon>Araneomorphae</taxon>
        <taxon>Entelegynae</taxon>
        <taxon>Araneoidea</taxon>
        <taxon>Nephilidae</taxon>
        <taxon>Nephila</taxon>
    </lineage>
</organism>
<dbReference type="Proteomes" id="UP000887013">
    <property type="component" value="Unassembled WGS sequence"/>
</dbReference>
<evidence type="ECO:0000313" key="2">
    <source>
        <dbReference type="EMBL" id="GFU31295.1"/>
    </source>
</evidence>
<keyword evidence="1" id="KW-0732">Signal</keyword>
<gene>
    <name evidence="2" type="ORF">NPIL_158791</name>
</gene>
<accession>A0A8X6QL82</accession>
<reference evidence="2" key="1">
    <citation type="submission" date="2020-08" db="EMBL/GenBank/DDBJ databases">
        <title>Multicomponent nature underlies the extraordinary mechanical properties of spider dragline silk.</title>
        <authorList>
            <person name="Kono N."/>
            <person name="Nakamura H."/>
            <person name="Mori M."/>
            <person name="Yoshida Y."/>
            <person name="Ohtoshi R."/>
            <person name="Malay A.D."/>
            <person name="Moran D.A.P."/>
            <person name="Tomita M."/>
            <person name="Numata K."/>
            <person name="Arakawa K."/>
        </authorList>
    </citation>
    <scope>NUCLEOTIDE SEQUENCE</scope>
</reference>